<protein>
    <submittedName>
        <fullName evidence="1">Uncharacterized protein</fullName>
    </submittedName>
</protein>
<accession>A0A2P5Y7I3</accession>
<name>A0A2P5Y7I3_GOSBA</name>
<dbReference type="Proteomes" id="UP000239757">
    <property type="component" value="Unassembled WGS sequence"/>
</dbReference>
<organism evidence="1 2">
    <name type="scientific">Gossypium barbadense</name>
    <name type="common">Sea Island cotton</name>
    <name type="synonym">Hibiscus barbadensis</name>
    <dbReference type="NCBI Taxonomy" id="3634"/>
    <lineage>
        <taxon>Eukaryota</taxon>
        <taxon>Viridiplantae</taxon>
        <taxon>Streptophyta</taxon>
        <taxon>Embryophyta</taxon>
        <taxon>Tracheophyta</taxon>
        <taxon>Spermatophyta</taxon>
        <taxon>Magnoliopsida</taxon>
        <taxon>eudicotyledons</taxon>
        <taxon>Gunneridae</taxon>
        <taxon>Pentapetalae</taxon>
        <taxon>rosids</taxon>
        <taxon>malvids</taxon>
        <taxon>Malvales</taxon>
        <taxon>Malvaceae</taxon>
        <taxon>Malvoideae</taxon>
        <taxon>Gossypium</taxon>
    </lineage>
</organism>
<dbReference type="AlphaFoldDB" id="A0A2P5Y7I3"/>
<proteinExistence type="predicted"/>
<reference evidence="1 2" key="1">
    <citation type="submission" date="2015-01" db="EMBL/GenBank/DDBJ databases">
        <title>Genome of allotetraploid Gossypium barbadense reveals genomic plasticity and fiber elongation in cotton evolution.</title>
        <authorList>
            <person name="Chen X."/>
            <person name="Liu X."/>
            <person name="Zhao B."/>
            <person name="Zheng H."/>
            <person name="Hu Y."/>
            <person name="Lu G."/>
            <person name="Yang C."/>
            <person name="Chen J."/>
            <person name="Shan C."/>
            <person name="Zhang L."/>
            <person name="Zhou Y."/>
            <person name="Wang L."/>
            <person name="Guo W."/>
            <person name="Bai Y."/>
            <person name="Ruan J."/>
            <person name="Shangguan X."/>
            <person name="Mao Y."/>
            <person name="Jiang J."/>
            <person name="Zhu Y."/>
            <person name="Lei J."/>
            <person name="Kang H."/>
            <person name="Chen S."/>
            <person name="He X."/>
            <person name="Wang R."/>
            <person name="Wang Y."/>
            <person name="Chen J."/>
            <person name="Wang L."/>
            <person name="Yu S."/>
            <person name="Wang B."/>
            <person name="Wei J."/>
            <person name="Song S."/>
            <person name="Lu X."/>
            <person name="Gao Z."/>
            <person name="Gu W."/>
            <person name="Deng X."/>
            <person name="Ma D."/>
            <person name="Wang S."/>
            <person name="Liang W."/>
            <person name="Fang L."/>
            <person name="Cai C."/>
            <person name="Zhu X."/>
            <person name="Zhou B."/>
            <person name="Zhang Y."/>
            <person name="Chen Z."/>
            <person name="Xu S."/>
            <person name="Zhu R."/>
            <person name="Wang S."/>
            <person name="Zhang T."/>
            <person name="Zhao G."/>
        </authorList>
    </citation>
    <scope>NUCLEOTIDE SEQUENCE [LARGE SCALE GENOMIC DNA]</scope>
    <source>
        <strain evidence="2">cv. Xinhai21</strain>
        <tissue evidence="1">Leaf</tissue>
    </source>
</reference>
<evidence type="ECO:0000313" key="1">
    <source>
        <dbReference type="EMBL" id="PPS11550.1"/>
    </source>
</evidence>
<evidence type="ECO:0000313" key="2">
    <source>
        <dbReference type="Proteomes" id="UP000239757"/>
    </source>
</evidence>
<gene>
    <name evidence="1" type="ORF">GOBAR_AA09099</name>
</gene>
<sequence length="122" mass="13326">MKAPNDPVPRVGLRYQWCTSLSYDKEPKVLEALVAKEEGLSDSARCSYTTKGLSYRWCTRLPHDQGPKIPDVLRPKGEGLGLGQYLNSSFGIGEGLIASFFIFLDASPNVPKALVPIREGSG</sequence>
<dbReference type="EMBL" id="KZ663572">
    <property type="protein sequence ID" value="PPS11550.1"/>
    <property type="molecule type" value="Genomic_DNA"/>
</dbReference>